<dbReference type="Proteomes" id="UP000600449">
    <property type="component" value="Unassembled WGS sequence"/>
</dbReference>
<sequence length="135" mass="14619">MADGIEEVEGIGPAYAQTLREHGIRTTDAFLARAKVRKGRADLAEATGISTKLILKWANHCDLFRIKGVAGQMAELLEAAGVDTVKELARRNPENLAAAMAATNEAKKLVRSVPSAKEVATWIEEAKTLPPMMTY</sequence>
<dbReference type="EMBL" id="BMMF01000007">
    <property type="protein sequence ID" value="GGK38025.1"/>
    <property type="molecule type" value="Genomic_DNA"/>
</dbReference>
<accession>A0A917Q9T5</accession>
<dbReference type="InterPro" id="IPR025567">
    <property type="entry name" value="DUF4332"/>
</dbReference>
<dbReference type="AlphaFoldDB" id="A0A917Q9T5"/>
<keyword evidence="3" id="KW-1185">Reference proteome</keyword>
<comment type="caution">
    <text evidence="2">The sequence shown here is derived from an EMBL/GenBank/DDBJ whole genome shotgun (WGS) entry which is preliminary data.</text>
</comment>
<organism evidence="2 3">
    <name type="scientific">Salinarimonas ramus</name>
    <dbReference type="NCBI Taxonomy" id="690164"/>
    <lineage>
        <taxon>Bacteria</taxon>
        <taxon>Pseudomonadati</taxon>
        <taxon>Pseudomonadota</taxon>
        <taxon>Alphaproteobacteria</taxon>
        <taxon>Hyphomicrobiales</taxon>
        <taxon>Salinarimonadaceae</taxon>
        <taxon>Salinarimonas</taxon>
    </lineage>
</organism>
<protein>
    <submittedName>
        <fullName evidence="2">Ferredoxin</fullName>
    </submittedName>
</protein>
<evidence type="ECO:0000259" key="1">
    <source>
        <dbReference type="Pfam" id="PF14229"/>
    </source>
</evidence>
<reference evidence="2 3" key="1">
    <citation type="journal article" date="2014" name="Int. J. Syst. Evol. Microbiol.">
        <title>Complete genome sequence of Corynebacterium casei LMG S-19264T (=DSM 44701T), isolated from a smear-ripened cheese.</title>
        <authorList>
            <consortium name="US DOE Joint Genome Institute (JGI-PGF)"/>
            <person name="Walter F."/>
            <person name="Albersmeier A."/>
            <person name="Kalinowski J."/>
            <person name="Ruckert C."/>
        </authorList>
    </citation>
    <scope>NUCLEOTIDE SEQUENCE [LARGE SCALE GENOMIC DNA]</scope>
    <source>
        <strain evidence="2 3">CGMCC 1.9161</strain>
    </source>
</reference>
<feature type="domain" description="DUF4332" evidence="1">
    <location>
        <begin position="9"/>
        <end position="129"/>
    </location>
</feature>
<evidence type="ECO:0000313" key="3">
    <source>
        <dbReference type="Proteomes" id="UP000600449"/>
    </source>
</evidence>
<gene>
    <name evidence="2" type="ORF">GCM10011322_26360</name>
</gene>
<dbReference type="RefSeq" id="WP_188913701.1">
    <property type="nucleotide sequence ID" value="NZ_BMMF01000007.1"/>
</dbReference>
<dbReference type="Gene3D" id="1.10.150.20">
    <property type="entry name" value="5' to 3' exonuclease, C-terminal subdomain"/>
    <property type="match status" value="2"/>
</dbReference>
<name>A0A917Q9T5_9HYPH</name>
<evidence type="ECO:0000313" key="2">
    <source>
        <dbReference type="EMBL" id="GGK38025.1"/>
    </source>
</evidence>
<dbReference type="Pfam" id="PF14229">
    <property type="entry name" value="DUF4332"/>
    <property type="match status" value="1"/>
</dbReference>
<proteinExistence type="predicted"/>